<dbReference type="AlphaFoldDB" id="A0A0R1RA97"/>
<feature type="transmembrane region" description="Helical" evidence="2">
    <location>
        <begin position="51"/>
        <end position="69"/>
    </location>
</feature>
<dbReference type="PATRIC" id="fig|1114972.6.peg.985"/>
<evidence type="ECO:0000256" key="1">
    <source>
        <dbReference type="ARBA" id="ARBA00009067"/>
    </source>
</evidence>
<dbReference type="eggNOG" id="COG1266">
    <property type="taxonomic scope" value="Bacteria"/>
</dbReference>
<protein>
    <recommendedName>
        <fullName evidence="3">CAAX prenyl protease 2/Lysostaphin resistance protein A-like domain-containing protein</fullName>
    </recommendedName>
</protein>
<evidence type="ECO:0000256" key="2">
    <source>
        <dbReference type="SAM" id="Phobius"/>
    </source>
</evidence>
<keyword evidence="5" id="KW-1185">Reference proteome</keyword>
<dbReference type="GO" id="GO:0004175">
    <property type="term" value="F:endopeptidase activity"/>
    <property type="evidence" value="ECO:0007669"/>
    <property type="project" value="UniProtKB-ARBA"/>
</dbReference>
<feature type="transmembrane region" description="Helical" evidence="2">
    <location>
        <begin position="21"/>
        <end position="39"/>
    </location>
</feature>
<evidence type="ECO:0000313" key="4">
    <source>
        <dbReference type="EMBL" id="KRL53609.1"/>
    </source>
</evidence>
<feature type="domain" description="CAAX prenyl protease 2/Lysostaphin resistance protein A-like" evidence="3">
    <location>
        <begin position="116"/>
        <end position="216"/>
    </location>
</feature>
<sequence>MKFVLGDVAMKKWSAGQTISILTGITVAMMIGLIVLRRLFGQFMDKTAWELSVELIAVIAIVVINKYWLHVPLSYRWQTHGLFWNVCWLGLLLVFINGGVFIGSYFVNTKFVPGIEAVVMSLLVGFYEESFFRGIILGQLVHNFKGRYRIVNAVLVSSVLFGLMHAGHFFDNFGQSGINTTLQIGYAICLGVYFSAVTLRTGSLFWTMVMHATFDLPSFYLEFAEHANILSGSMPGEELVFSLISDAVHYLPVLLIGLWLVRKSQLAEIHHANQAWVN</sequence>
<comment type="similarity">
    <text evidence="1">Belongs to the UPF0177 family.</text>
</comment>
<dbReference type="STRING" id="1114972.FD35_GL000974"/>
<organism evidence="4 5">
    <name type="scientific">Furfurilactobacillus rossiae DSM 15814</name>
    <dbReference type="NCBI Taxonomy" id="1114972"/>
    <lineage>
        <taxon>Bacteria</taxon>
        <taxon>Bacillati</taxon>
        <taxon>Bacillota</taxon>
        <taxon>Bacilli</taxon>
        <taxon>Lactobacillales</taxon>
        <taxon>Lactobacillaceae</taxon>
        <taxon>Furfurilactobacillus</taxon>
    </lineage>
</organism>
<keyword evidence="2" id="KW-1133">Transmembrane helix</keyword>
<keyword evidence="2" id="KW-0812">Transmembrane</keyword>
<accession>A0A0R1RA97</accession>
<feature type="transmembrane region" description="Helical" evidence="2">
    <location>
        <begin position="203"/>
        <end position="220"/>
    </location>
</feature>
<dbReference type="EMBL" id="AZFF01000017">
    <property type="protein sequence ID" value="KRL53609.1"/>
    <property type="molecule type" value="Genomic_DNA"/>
</dbReference>
<feature type="transmembrane region" description="Helical" evidence="2">
    <location>
        <begin position="176"/>
        <end position="196"/>
    </location>
</feature>
<dbReference type="Proteomes" id="UP000051999">
    <property type="component" value="Unassembled WGS sequence"/>
</dbReference>
<dbReference type="PANTHER" id="PTHR36435:SF1">
    <property type="entry name" value="CAAX AMINO TERMINAL PROTEASE FAMILY PROTEIN"/>
    <property type="match status" value="1"/>
</dbReference>
<comment type="caution">
    <text evidence="4">The sequence shown here is derived from an EMBL/GenBank/DDBJ whole genome shotgun (WGS) entry which is preliminary data.</text>
</comment>
<dbReference type="GO" id="GO:0080120">
    <property type="term" value="P:CAAX-box protein maturation"/>
    <property type="evidence" value="ECO:0007669"/>
    <property type="project" value="UniProtKB-ARBA"/>
</dbReference>
<evidence type="ECO:0000313" key="5">
    <source>
        <dbReference type="Proteomes" id="UP000051999"/>
    </source>
</evidence>
<dbReference type="PANTHER" id="PTHR36435">
    <property type="entry name" value="SLR1288 PROTEIN"/>
    <property type="match status" value="1"/>
</dbReference>
<feature type="transmembrane region" description="Helical" evidence="2">
    <location>
        <begin position="81"/>
        <end position="105"/>
    </location>
</feature>
<evidence type="ECO:0000259" key="3">
    <source>
        <dbReference type="Pfam" id="PF02517"/>
    </source>
</evidence>
<feature type="transmembrane region" description="Helical" evidence="2">
    <location>
        <begin position="111"/>
        <end position="127"/>
    </location>
</feature>
<proteinExistence type="inferred from homology"/>
<dbReference type="Pfam" id="PF02517">
    <property type="entry name" value="Rce1-like"/>
    <property type="match status" value="1"/>
</dbReference>
<reference evidence="4 5" key="1">
    <citation type="journal article" date="2015" name="Genome Announc.">
        <title>Expanding the biotechnology potential of lactobacilli through comparative genomics of 213 strains and associated genera.</title>
        <authorList>
            <person name="Sun Z."/>
            <person name="Harris H.M."/>
            <person name="McCann A."/>
            <person name="Guo C."/>
            <person name="Argimon S."/>
            <person name="Zhang W."/>
            <person name="Yang X."/>
            <person name="Jeffery I.B."/>
            <person name="Cooney J.C."/>
            <person name="Kagawa T.F."/>
            <person name="Liu W."/>
            <person name="Song Y."/>
            <person name="Salvetti E."/>
            <person name="Wrobel A."/>
            <person name="Rasinkangas P."/>
            <person name="Parkhill J."/>
            <person name="Rea M.C."/>
            <person name="O'Sullivan O."/>
            <person name="Ritari J."/>
            <person name="Douillard F.P."/>
            <person name="Paul Ross R."/>
            <person name="Yang R."/>
            <person name="Briner A.E."/>
            <person name="Felis G.E."/>
            <person name="de Vos W.M."/>
            <person name="Barrangou R."/>
            <person name="Klaenhammer T.R."/>
            <person name="Caufield P.W."/>
            <person name="Cui Y."/>
            <person name="Zhang H."/>
            <person name="O'Toole P.W."/>
        </authorList>
    </citation>
    <scope>NUCLEOTIDE SEQUENCE [LARGE SCALE GENOMIC DNA]</scope>
    <source>
        <strain evidence="4 5">DSM 15814</strain>
    </source>
</reference>
<dbReference type="InterPro" id="IPR052710">
    <property type="entry name" value="CAAX_protease"/>
</dbReference>
<feature type="transmembrane region" description="Helical" evidence="2">
    <location>
        <begin position="148"/>
        <end position="170"/>
    </location>
</feature>
<keyword evidence="2" id="KW-0472">Membrane</keyword>
<gene>
    <name evidence="4" type="ORF">FD35_GL000974</name>
</gene>
<dbReference type="InterPro" id="IPR003675">
    <property type="entry name" value="Rce1/LyrA-like_dom"/>
</dbReference>
<name>A0A0R1RA97_9LACO</name>
<feature type="transmembrane region" description="Helical" evidence="2">
    <location>
        <begin position="240"/>
        <end position="261"/>
    </location>
</feature>